<evidence type="ECO:0000313" key="4">
    <source>
        <dbReference type="Proteomes" id="UP000612282"/>
    </source>
</evidence>
<proteinExistence type="predicted"/>
<comment type="caution">
    <text evidence="3">The sequence shown here is derived from an EMBL/GenBank/DDBJ whole genome shotgun (WGS) entry which is preliminary data.</text>
</comment>
<dbReference type="Proteomes" id="UP000612282">
    <property type="component" value="Unassembled WGS sequence"/>
</dbReference>
<evidence type="ECO:0000259" key="2">
    <source>
        <dbReference type="Pfam" id="PF01548"/>
    </source>
</evidence>
<organism evidence="3 4">
    <name type="scientific">Actinoplanes couchii</name>
    <dbReference type="NCBI Taxonomy" id="403638"/>
    <lineage>
        <taxon>Bacteria</taxon>
        <taxon>Bacillati</taxon>
        <taxon>Actinomycetota</taxon>
        <taxon>Actinomycetes</taxon>
        <taxon>Micromonosporales</taxon>
        <taxon>Micromonosporaceae</taxon>
        <taxon>Actinoplanes</taxon>
    </lineage>
</organism>
<dbReference type="Pfam" id="PF01548">
    <property type="entry name" value="DEDD_Tnp_IS110"/>
    <property type="match status" value="1"/>
</dbReference>
<name>A0ABQ3XT58_9ACTN</name>
<keyword evidence="4" id="KW-1185">Reference proteome</keyword>
<feature type="region of interest" description="Disordered" evidence="1">
    <location>
        <begin position="1"/>
        <end position="37"/>
    </location>
</feature>
<protein>
    <recommendedName>
        <fullName evidence="2">Transposase IS110-like N-terminal domain-containing protein</fullName>
    </recommendedName>
</protein>
<dbReference type="RefSeq" id="WP_203809932.1">
    <property type="nucleotide sequence ID" value="NZ_BAAAQE010000058.1"/>
</dbReference>
<accession>A0ABQ3XT58</accession>
<sequence>MPVAGIKDGSSDVRPSGLSIRAPRDPDQGEELLADVGDSSDCPIPVAIETPRGLLVAALRATGRGIYPINLMAVARYRERYSVSGKKSDHADAVVLANILRTDLHVRRPPPAKLARSIAVLARACQDATWRRTRAGNELRRCCASFYPAMLEAAANRSENLATPLTCALIELAPTPAAALTLAKARIAAALRRVGRSRNIEQVAAEPHAIMRRPHLRQDPLVEQAMVSRRCGCWPR</sequence>
<gene>
    <name evidence="3" type="ORF">Aco03nite_101080</name>
</gene>
<dbReference type="EMBL" id="BOMG01000134">
    <property type="protein sequence ID" value="GID61704.1"/>
    <property type="molecule type" value="Genomic_DNA"/>
</dbReference>
<reference evidence="3 4" key="1">
    <citation type="submission" date="2021-01" db="EMBL/GenBank/DDBJ databases">
        <title>Whole genome shotgun sequence of Actinoplanes couchii NBRC 106145.</title>
        <authorList>
            <person name="Komaki H."/>
            <person name="Tamura T."/>
        </authorList>
    </citation>
    <scope>NUCLEOTIDE SEQUENCE [LARGE SCALE GENOMIC DNA]</scope>
    <source>
        <strain evidence="3 4">NBRC 106145</strain>
    </source>
</reference>
<evidence type="ECO:0000313" key="3">
    <source>
        <dbReference type="EMBL" id="GID61704.1"/>
    </source>
</evidence>
<evidence type="ECO:0000256" key="1">
    <source>
        <dbReference type="SAM" id="MobiDB-lite"/>
    </source>
</evidence>
<dbReference type="InterPro" id="IPR002525">
    <property type="entry name" value="Transp_IS110-like_N"/>
</dbReference>
<feature type="domain" description="Transposase IS110-like N-terminal" evidence="2">
    <location>
        <begin position="21"/>
        <end position="148"/>
    </location>
</feature>